<dbReference type="PANTHER" id="PTHR11614">
    <property type="entry name" value="PHOSPHOLIPASE-RELATED"/>
    <property type="match status" value="1"/>
</dbReference>
<organism evidence="2 3">
    <name type="scientific">Nitratireductor arenosus</name>
    <dbReference type="NCBI Taxonomy" id="2682096"/>
    <lineage>
        <taxon>Bacteria</taxon>
        <taxon>Pseudomonadati</taxon>
        <taxon>Pseudomonadota</taxon>
        <taxon>Alphaproteobacteria</taxon>
        <taxon>Hyphomicrobiales</taxon>
        <taxon>Phyllobacteriaceae</taxon>
        <taxon>Nitratireductor</taxon>
    </lineage>
</organism>
<dbReference type="InterPro" id="IPR029058">
    <property type="entry name" value="AB_hydrolase_fold"/>
</dbReference>
<dbReference type="Pfam" id="PF12146">
    <property type="entry name" value="Hydrolase_4"/>
    <property type="match status" value="1"/>
</dbReference>
<reference evidence="2 3" key="1">
    <citation type="submission" date="2019-12" db="EMBL/GenBank/DDBJ databases">
        <title>Nitratireductor arenosus sp. nov., Isolated from sea sand, Jeju island, South Korea.</title>
        <authorList>
            <person name="Kim W."/>
        </authorList>
    </citation>
    <scope>NUCLEOTIDE SEQUENCE [LARGE SCALE GENOMIC DNA]</scope>
    <source>
        <strain evidence="2 3">CAU 1489</strain>
    </source>
</reference>
<dbReference type="Proteomes" id="UP000463224">
    <property type="component" value="Unassembled WGS sequence"/>
</dbReference>
<dbReference type="SUPFAM" id="SSF53474">
    <property type="entry name" value="alpha/beta-Hydrolases"/>
    <property type="match status" value="1"/>
</dbReference>
<evidence type="ECO:0000313" key="2">
    <source>
        <dbReference type="EMBL" id="MVA97100.1"/>
    </source>
</evidence>
<keyword evidence="3" id="KW-1185">Reference proteome</keyword>
<gene>
    <name evidence="2" type="ORF">GN330_07535</name>
</gene>
<feature type="domain" description="Serine aminopeptidase S33" evidence="1">
    <location>
        <begin position="27"/>
        <end position="292"/>
    </location>
</feature>
<dbReference type="Gene3D" id="3.40.50.1820">
    <property type="entry name" value="alpha/beta hydrolase"/>
    <property type="match status" value="1"/>
</dbReference>
<protein>
    <submittedName>
        <fullName evidence="2">Alpha/beta fold hydrolase</fullName>
    </submittedName>
</protein>
<comment type="caution">
    <text evidence="2">The sequence shown here is derived from an EMBL/GenBank/DDBJ whole genome shotgun (WGS) entry which is preliminary data.</text>
</comment>
<dbReference type="InterPro" id="IPR022742">
    <property type="entry name" value="Hydrolase_4"/>
</dbReference>
<evidence type="ECO:0000259" key="1">
    <source>
        <dbReference type="Pfam" id="PF12146"/>
    </source>
</evidence>
<proteinExistence type="predicted"/>
<dbReference type="GO" id="GO:0016787">
    <property type="term" value="F:hydrolase activity"/>
    <property type="evidence" value="ECO:0007669"/>
    <property type="project" value="UniProtKB-KW"/>
</dbReference>
<dbReference type="InterPro" id="IPR051044">
    <property type="entry name" value="MAG_DAG_Lipase"/>
</dbReference>
<sequence length="312" mass="33655">MPFDQELHLDTPTGARLKLYTRRPPEAPRAVVQINHGLAEHAARYARFADFLAGHGIATYAHDHRGHGHTRAPGAPPRVFSTDGDGGAKVIADVAAVHDHIAATHPGAPVIVFGHSMGGLIALNFVLRHSRRVAAAAIWNANFSAGLTGRAAQALLAWERLRLGSDVPSRLLPKLTFQAWAKQVPGHRTAFDWLSRDPDEVDAYIADPLCGWDASVSMWRDLFSWVFAGAADGNFAGLRRELAVQLVGGEHDPATDGGKAVHALAARMRAMGFPNLVSTVYAETRHESLNEVNRDAIMADFAAWADRVLAAG</sequence>
<keyword evidence="2" id="KW-0378">Hydrolase</keyword>
<accession>A0A844QGH3</accession>
<dbReference type="AlphaFoldDB" id="A0A844QGH3"/>
<dbReference type="RefSeq" id="WP_156712093.1">
    <property type="nucleotide sequence ID" value="NZ_WPHG01000002.1"/>
</dbReference>
<dbReference type="EMBL" id="WPHG01000002">
    <property type="protein sequence ID" value="MVA97100.1"/>
    <property type="molecule type" value="Genomic_DNA"/>
</dbReference>
<evidence type="ECO:0000313" key="3">
    <source>
        <dbReference type="Proteomes" id="UP000463224"/>
    </source>
</evidence>
<name>A0A844QGH3_9HYPH</name>